<gene>
    <name evidence="1" type="ORF">RISK_000486</name>
</gene>
<evidence type="ECO:0000313" key="2">
    <source>
        <dbReference type="Proteomes" id="UP000036367"/>
    </source>
</evidence>
<comment type="caution">
    <text evidence="1">The sequence shown here is derived from an EMBL/GenBank/DDBJ whole genome shotgun (WGS) entry which is preliminary data.</text>
</comment>
<evidence type="ECO:0000313" key="1">
    <source>
        <dbReference type="EMBL" id="KLU07408.1"/>
    </source>
</evidence>
<reference evidence="1" key="1">
    <citation type="submission" date="2015-05" db="EMBL/GenBank/DDBJ databases">
        <title>Permanent draft genome of Rhodopirellula islandicus K833.</title>
        <authorList>
            <person name="Kizina J."/>
            <person name="Richter M."/>
            <person name="Glockner F.O."/>
            <person name="Harder J."/>
        </authorList>
    </citation>
    <scope>NUCLEOTIDE SEQUENCE [LARGE SCALE GENOMIC DNA]</scope>
    <source>
        <strain evidence="1">K833</strain>
    </source>
</reference>
<proteinExistence type="predicted"/>
<dbReference type="Proteomes" id="UP000036367">
    <property type="component" value="Unassembled WGS sequence"/>
</dbReference>
<dbReference type="PATRIC" id="fig|595434.4.peg.471"/>
<sequence length="41" mass="4765">MQVKERDQNCRTRALHLRSVGSLQSVRNASTDKQFVIRHAK</sequence>
<protein>
    <submittedName>
        <fullName evidence="1">Uncharacterized protein</fullName>
    </submittedName>
</protein>
<name>A0A0J1BLS9_RHOIS</name>
<dbReference type="STRING" id="595434.RISK_000486"/>
<dbReference type="EMBL" id="LECT01000006">
    <property type="protein sequence ID" value="KLU07408.1"/>
    <property type="molecule type" value="Genomic_DNA"/>
</dbReference>
<keyword evidence="2" id="KW-1185">Reference proteome</keyword>
<dbReference type="AlphaFoldDB" id="A0A0J1BLS9"/>
<organism evidence="1 2">
    <name type="scientific">Rhodopirellula islandica</name>
    <dbReference type="NCBI Taxonomy" id="595434"/>
    <lineage>
        <taxon>Bacteria</taxon>
        <taxon>Pseudomonadati</taxon>
        <taxon>Planctomycetota</taxon>
        <taxon>Planctomycetia</taxon>
        <taxon>Pirellulales</taxon>
        <taxon>Pirellulaceae</taxon>
        <taxon>Rhodopirellula</taxon>
    </lineage>
</organism>
<accession>A0A0J1BLS9</accession>